<dbReference type="AlphaFoldDB" id="A0A414DGS5"/>
<dbReference type="EMBL" id="QSIS01000004">
    <property type="protein sequence ID" value="RHD09887.1"/>
    <property type="molecule type" value="Genomic_DNA"/>
</dbReference>
<name>A0A414DGS5_9FIRM</name>
<dbReference type="GO" id="GO:0003676">
    <property type="term" value="F:nucleic acid binding"/>
    <property type="evidence" value="ECO:0007669"/>
    <property type="project" value="InterPro"/>
</dbReference>
<comment type="caution">
    <text evidence="2">The sequence shown here is derived from an EMBL/GenBank/DDBJ whole genome shotgun (WGS) entry which is preliminary data.</text>
</comment>
<dbReference type="SMART" id="SM00357">
    <property type="entry name" value="CSP"/>
    <property type="match status" value="1"/>
</dbReference>
<evidence type="ECO:0000259" key="1">
    <source>
        <dbReference type="PROSITE" id="PS51857"/>
    </source>
</evidence>
<proteinExistence type="predicted"/>
<dbReference type="InterPro" id="IPR002059">
    <property type="entry name" value="CSP_DNA-bd"/>
</dbReference>
<reference evidence="2 3" key="1">
    <citation type="submission" date="2018-08" db="EMBL/GenBank/DDBJ databases">
        <title>A genome reference for cultivated species of the human gut microbiota.</title>
        <authorList>
            <person name="Zou Y."/>
            <person name="Xue W."/>
            <person name="Luo G."/>
        </authorList>
    </citation>
    <scope>NUCLEOTIDE SEQUENCE [LARGE SCALE GENOMIC DNA]</scope>
    <source>
        <strain evidence="2 3">AM32-2AC</strain>
    </source>
</reference>
<dbReference type="PRINTS" id="PR00050">
    <property type="entry name" value="COLDSHOCK"/>
</dbReference>
<dbReference type="Gene3D" id="2.40.50.140">
    <property type="entry name" value="Nucleic acid-binding proteins"/>
    <property type="match status" value="1"/>
</dbReference>
<sequence length="144" mass="16677">MKGTVKFFDGTKGWGFITDENKNDVFVHYSNITMEGRKSLDENDIVDFEIGEGKDGRSQAVNVKRISNDKKYDDMTQAELTKEFVNIIKQNYENGICLLDSNYELIQFDQILEKDIIKIDDAISIVRNLKRMPNFKEYCKGMAQ</sequence>
<dbReference type="Proteomes" id="UP000284794">
    <property type="component" value="Unassembled WGS sequence"/>
</dbReference>
<dbReference type="SUPFAM" id="SSF50249">
    <property type="entry name" value="Nucleic acid-binding proteins"/>
    <property type="match status" value="1"/>
</dbReference>
<organism evidence="2 3">
    <name type="scientific">Lachnospira eligens</name>
    <dbReference type="NCBI Taxonomy" id="39485"/>
    <lineage>
        <taxon>Bacteria</taxon>
        <taxon>Bacillati</taxon>
        <taxon>Bacillota</taxon>
        <taxon>Clostridia</taxon>
        <taxon>Lachnospirales</taxon>
        <taxon>Lachnospiraceae</taxon>
        <taxon>Lachnospira</taxon>
    </lineage>
</organism>
<protein>
    <submittedName>
        <fullName evidence="2">Cold shock domain-containing protein</fullName>
    </submittedName>
</protein>
<dbReference type="InterPro" id="IPR012340">
    <property type="entry name" value="NA-bd_OB-fold"/>
</dbReference>
<accession>A0A414DGS5</accession>
<evidence type="ECO:0000313" key="2">
    <source>
        <dbReference type="EMBL" id="RHD09887.1"/>
    </source>
</evidence>
<dbReference type="PROSITE" id="PS51857">
    <property type="entry name" value="CSD_2"/>
    <property type="match status" value="1"/>
</dbReference>
<evidence type="ECO:0000313" key="3">
    <source>
        <dbReference type="Proteomes" id="UP000284794"/>
    </source>
</evidence>
<dbReference type="Pfam" id="PF00313">
    <property type="entry name" value="CSD"/>
    <property type="match status" value="1"/>
</dbReference>
<dbReference type="PANTHER" id="PTHR46565:SF20">
    <property type="entry name" value="COLD SHOCK DOMAIN-CONTAINING PROTEIN 4"/>
    <property type="match status" value="1"/>
</dbReference>
<dbReference type="InterPro" id="IPR011129">
    <property type="entry name" value="CSD"/>
</dbReference>
<gene>
    <name evidence="2" type="ORF">DW811_05090</name>
</gene>
<feature type="domain" description="CSD" evidence="1">
    <location>
        <begin position="1"/>
        <end position="65"/>
    </location>
</feature>
<dbReference type="PANTHER" id="PTHR46565">
    <property type="entry name" value="COLD SHOCK DOMAIN PROTEIN 2"/>
    <property type="match status" value="1"/>
</dbReference>
<dbReference type="RefSeq" id="WP_118148423.1">
    <property type="nucleotide sequence ID" value="NZ_DAWDTH010000025.1"/>
</dbReference>